<dbReference type="Pfam" id="PF21082">
    <property type="entry name" value="MS_channel_3rd"/>
    <property type="match status" value="1"/>
</dbReference>
<dbReference type="OrthoDB" id="9799209at2"/>
<evidence type="ECO:0000256" key="4">
    <source>
        <dbReference type="ARBA" id="ARBA00022692"/>
    </source>
</evidence>
<evidence type="ECO:0000256" key="3">
    <source>
        <dbReference type="ARBA" id="ARBA00022475"/>
    </source>
</evidence>
<comment type="subcellular location">
    <subcellularLocation>
        <location evidence="1">Cell membrane</location>
        <topology evidence="1">Multi-pass membrane protein</topology>
    </subcellularLocation>
</comment>
<dbReference type="SUPFAM" id="SSF50182">
    <property type="entry name" value="Sm-like ribonucleoproteins"/>
    <property type="match status" value="1"/>
</dbReference>
<dbReference type="PANTHER" id="PTHR30347:SF9">
    <property type="entry name" value="MINICONDUCTANCE MECHANOSENSITIVE CHANNEL MSCM"/>
    <property type="match status" value="1"/>
</dbReference>
<feature type="domain" description="DUF3772" evidence="9">
    <location>
        <begin position="145"/>
        <end position="203"/>
    </location>
</feature>
<dbReference type="InterPro" id="IPR022249">
    <property type="entry name" value="DUF3772"/>
</dbReference>
<dbReference type="RefSeq" id="WP_150132108.1">
    <property type="nucleotide sequence ID" value="NZ_CP015249.1"/>
</dbReference>
<feature type="transmembrane region" description="Helical" evidence="7">
    <location>
        <begin position="450"/>
        <end position="468"/>
    </location>
</feature>
<feature type="domain" description="Mechanosensitive ion channel MscS" evidence="8">
    <location>
        <begin position="638"/>
        <end position="704"/>
    </location>
</feature>
<dbReference type="AlphaFoldDB" id="A0A160DVQ0"/>
<dbReference type="InterPro" id="IPR011014">
    <property type="entry name" value="MscS_channel_TM-2"/>
</dbReference>
<gene>
    <name evidence="11" type="ORF">I596_2248</name>
</gene>
<evidence type="ECO:0000256" key="6">
    <source>
        <dbReference type="ARBA" id="ARBA00023136"/>
    </source>
</evidence>
<dbReference type="InterPro" id="IPR006685">
    <property type="entry name" value="MscS_channel_2nd"/>
</dbReference>
<feature type="transmembrane region" description="Helical" evidence="7">
    <location>
        <begin position="553"/>
        <end position="576"/>
    </location>
</feature>
<dbReference type="Gene3D" id="1.10.287.1260">
    <property type="match status" value="1"/>
</dbReference>
<dbReference type="STRING" id="1300342.I596_2248"/>
<evidence type="ECO:0000256" key="7">
    <source>
        <dbReference type="SAM" id="Phobius"/>
    </source>
</evidence>
<comment type="similarity">
    <text evidence="2">Belongs to the MscS (TC 1.A.23) family.</text>
</comment>
<dbReference type="PATRIC" id="fig|1300342.3.peg.2192"/>
<dbReference type="Gene3D" id="3.30.70.100">
    <property type="match status" value="1"/>
</dbReference>
<feature type="transmembrane region" description="Helical" evidence="7">
    <location>
        <begin position="308"/>
        <end position="327"/>
    </location>
</feature>
<evidence type="ECO:0000259" key="8">
    <source>
        <dbReference type="Pfam" id="PF00924"/>
    </source>
</evidence>
<keyword evidence="3" id="KW-1003">Cell membrane</keyword>
<dbReference type="Proteomes" id="UP000076830">
    <property type="component" value="Chromosome"/>
</dbReference>
<dbReference type="InterPro" id="IPR010920">
    <property type="entry name" value="LSM_dom_sf"/>
</dbReference>
<dbReference type="SUPFAM" id="SSF82861">
    <property type="entry name" value="Mechanosensitive channel protein MscS (YggB), transmembrane region"/>
    <property type="match status" value="1"/>
</dbReference>
<reference evidence="11 12" key="1">
    <citation type="submission" date="2016-04" db="EMBL/GenBank/DDBJ databases">
        <title>Complete genome sequence of Dokdonella koreensis DS-123T.</title>
        <authorList>
            <person name="Kim J.F."/>
            <person name="Lee H."/>
            <person name="Kwak M.-J."/>
        </authorList>
    </citation>
    <scope>NUCLEOTIDE SEQUENCE [LARGE SCALE GENOMIC DNA]</scope>
    <source>
        <strain evidence="11 12">DS-123</strain>
    </source>
</reference>
<dbReference type="GO" id="GO:0005886">
    <property type="term" value="C:plasma membrane"/>
    <property type="evidence" value="ECO:0007669"/>
    <property type="project" value="UniProtKB-SubCell"/>
</dbReference>
<dbReference type="Pfam" id="PF12607">
    <property type="entry name" value="DUF3772"/>
    <property type="match status" value="1"/>
</dbReference>
<evidence type="ECO:0000313" key="11">
    <source>
        <dbReference type="EMBL" id="ANB18260.1"/>
    </source>
</evidence>
<protein>
    <submittedName>
        <fullName evidence="11">Small-conductance mechanosensitive channel</fullName>
    </submittedName>
</protein>
<evidence type="ECO:0000259" key="9">
    <source>
        <dbReference type="Pfam" id="PF12607"/>
    </source>
</evidence>
<dbReference type="InterPro" id="IPR011066">
    <property type="entry name" value="MscS_channel_C_sf"/>
</dbReference>
<dbReference type="EMBL" id="CP015249">
    <property type="protein sequence ID" value="ANB18260.1"/>
    <property type="molecule type" value="Genomic_DNA"/>
</dbReference>
<sequence>MPLIAFHSPVPPRRSLPGTLLRTAGVWMLLWLMTVAVPGQAQDGQPKLVEAQAELARQVDELEAIRGQAATVADGGQRLDLQRRAAAVAAAARTIADGLAAEQAVLQQRLDELGPVVDGMPEAADVRQQRQRLAADQAKVDSAVKRARLLALDANQSRESLAAAQVQAVSQELAERSASPLSAAFWTAAGAQAGSDAERLLAFIGSIGARPAGGYTARVVAVLGSALLIALLVLWPVRRWLHERGMRHAARNTTGAARLQRSVFAAWLLVTETALPVIALVVLAAALKRSGLVTDAGVPLLDAVRNTLGAAAYVVAAGYALLLVRVPAWRLLRLDTAAATIVRPLPWLFAAVLVTTALVMRVTTGAGLSVATVTAVEALLAVANVGALALGLMIVGRARAAQRSAAGAASESLRSVLVGIGLVFGWVGVVGMFIAALAGYLAFAIRISQWIVWGAAVTATLYLLMALVDDLCRGVLSGKARWGQSARARFGVPDRTLDQLGVVLSAVLRVVLIVFAFGALFVPFGTGFTSFFDLFKMFGEGVQIGGATLSVQAFARAVLVFFVVWALLRGVAHWLANSYLPTTSLEPDARSSVVTIVGYLGLAVAVVWALAALGIGMEKLAILISALSVGIGFGLQAITQNFVSGLILLVERPVRIGDWVRLGDQEGDIRRINVRSTEIQIGDRSTLIVPNSELITKTVQNMTKANPLGRVQLKFSVSLDEDLDAARGLLRETLLAQPGVRETPAPSVFVDAIDNGRVMFNCFAYVSGPREAYGIRSELLLGVIRRFREAGVGLGVPNQQVRVRLEKDDHDDEGQAAPAPR</sequence>
<feature type="transmembrane region" description="Helical" evidence="7">
    <location>
        <begin position="264"/>
        <end position="287"/>
    </location>
</feature>
<accession>A0A160DVQ0</accession>
<keyword evidence="5 7" id="KW-1133">Transmembrane helix</keyword>
<feature type="domain" description="Mechanosensitive ion channel MscS C-terminal" evidence="10">
    <location>
        <begin position="712"/>
        <end position="793"/>
    </location>
</feature>
<dbReference type="PANTHER" id="PTHR30347">
    <property type="entry name" value="POTASSIUM CHANNEL RELATED"/>
    <property type="match status" value="1"/>
</dbReference>
<dbReference type="InterPro" id="IPR052702">
    <property type="entry name" value="MscS-like_channel"/>
</dbReference>
<feature type="transmembrane region" description="Helical" evidence="7">
    <location>
        <begin position="378"/>
        <end position="396"/>
    </location>
</feature>
<dbReference type="Gene3D" id="2.30.30.60">
    <property type="match status" value="1"/>
</dbReference>
<proteinExistence type="inferred from homology"/>
<evidence type="ECO:0000313" key="12">
    <source>
        <dbReference type="Proteomes" id="UP000076830"/>
    </source>
</evidence>
<dbReference type="InterPro" id="IPR049278">
    <property type="entry name" value="MS_channel_C"/>
</dbReference>
<feature type="transmembrane region" description="Helical" evidence="7">
    <location>
        <begin position="416"/>
        <end position="443"/>
    </location>
</feature>
<dbReference type="SUPFAM" id="SSF82689">
    <property type="entry name" value="Mechanosensitive channel protein MscS (YggB), C-terminal domain"/>
    <property type="match status" value="1"/>
</dbReference>
<feature type="transmembrane region" description="Helical" evidence="7">
    <location>
        <begin position="596"/>
        <end position="613"/>
    </location>
</feature>
<organism evidence="11 12">
    <name type="scientific">Dokdonella koreensis DS-123</name>
    <dbReference type="NCBI Taxonomy" id="1300342"/>
    <lineage>
        <taxon>Bacteria</taxon>
        <taxon>Pseudomonadati</taxon>
        <taxon>Pseudomonadota</taxon>
        <taxon>Gammaproteobacteria</taxon>
        <taxon>Lysobacterales</taxon>
        <taxon>Rhodanobacteraceae</taxon>
        <taxon>Dokdonella</taxon>
    </lineage>
</organism>
<evidence type="ECO:0000256" key="5">
    <source>
        <dbReference type="ARBA" id="ARBA00022989"/>
    </source>
</evidence>
<evidence type="ECO:0000259" key="10">
    <source>
        <dbReference type="Pfam" id="PF21082"/>
    </source>
</evidence>
<evidence type="ECO:0000256" key="2">
    <source>
        <dbReference type="ARBA" id="ARBA00008017"/>
    </source>
</evidence>
<keyword evidence="4 7" id="KW-0812">Transmembrane</keyword>
<feature type="transmembrane region" description="Helical" evidence="7">
    <location>
        <begin position="219"/>
        <end position="237"/>
    </location>
</feature>
<dbReference type="InterPro" id="IPR023408">
    <property type="entry name" value="MscS_beta-dom_sf"/>
</dbReference>
<dbReference type="KEGG" id="dko:I596_2248"/>
<feature type="transmembrane region" description="Helical" evidence="7">
    <location>
        <begin position="506"/>
        <end position="532"/>
    </location>
</feature>
<dbReference type="GO" id="GO:0008381">
    <property type="term" value="F:mechanosensitive monoatomic ion channel activity"/>
    <property type="evidence" value="ECO:0007669"/>
    <property type="project" value="UniProtKB-ARBA"/>
</dbReference>
<dbReference type="Pfam" id="PF00924">
    <property type="entry name" value="MS_channel_2nd"/>
    <property type="match status" value="1"/>
</dbReference>
<keyword evidence="6 7" id="KW-0472">Membrane</keyword>
<name>A0A160DVQ0_9GAMM</name>
<feature type="transmembrane region" description="Helical" evidence="7">
    <location>
        <begin position="347"/>
        <end position="371"/>
    </location>
</feature>
<evidence type="ECO:0000256" key="1">
    <source>
        <dbReference type="ARBA" id="ARBA00004651"/>
    </source>
</evidence>
<keyword evidence="12" id="KW-1185">Reference proteome</keyword>